<evidence type="ECO:0000313" key="1">
    <source>
        <dbReference type="EMBL" id="CAB4142725.1"/>
    </source>
</evidence>
<name>A0A6J5M6T7_9CAUD</name>
<organism evidence="1">
    <name type="scientific">uncultured Caudovirales phage</name>
    <dbReference type="NCBI Taxonomy" id="2100421"/>
    <lineage>
        <taxon>Viruses</taxon>
        <taxon>Duplodnaviria</taxon>
        <taxon>Heunggongvirae</taxon>
        <taxon>Uroviricota</taxon>
        <taxon>Caudoviricetes</taxon>
        <taxon>Peduoviridae</taxon>
        <taxon>Maltschvirus</taxon>
        <taxon>Maltschvirus maltsch</taxon>
    </lineage>
</organism>
<proteinExistence type="predicted"/>
<reference evidence="1" key="1">
    <citation type="submission" date="2020-04" db="EMBL/GenBank/DDBJ databases">
        <authorList>
            <person name="Chiriac C."/>
            <person name="Salcher M."/>
            <person name="Ghai R."/>
            <person name="Kavagutti S V."/>
        </authorList>
    </citation>
    <scope>NUCLEOTIDE SEQUENCE</scope>
</reference>
<accession>A0A6J5M6T7</accession>
<sequence>MTFEEWFYGIENYSLRAERFYNEIDPDSRIDTKAIVSWLEAAYKVGYEHRNKELMDDGK</sequence>
<protein>
    <submittedName>
        <fullName evidence="1">Uncharacterized protein</fullName>
    </submittedName>
</protein>
<dbReference type="EMBL" id="LR796423">
    <property type="protein sequence ID" value="CAB4142725.1"/>
    <property type="molecule type" value="Genomic_DNA"/>
</dbReference>
<gene>
    <name evidence="1" type="ORF">UFOVP447_30</name>
</gene>